<evidence type="ECO:0000259" key="26">
    <source>
        <dbReference type="Pfam" id="PF05193"/>
    </source>
</evidence>
<dbReference type="GO" id="GO:0005782">
    <property type="term" value="C:peroxisomal matrix"/>
    <property type="evidence" value="ECO:0007669"/>
    <property type="project" value="TreeGrafter"/>
</dbReference>
<evidence type="ECO:0000256" key="13">
    <source>
        <dbReference type="ARBA" id="ARBA00022801"/>
    </source>
</evidence>
<comment type="cofactor">
    <cofactor evidence="1">
        <name>Zn(2+)</name>
        <dbReference type="ChEBI" id="CHEBI:29105"/>
    </cofactor>
</comment>
<keyword evidence="11" id="KW-0479">Metal-binding</keyword>
<dbReference type="GO" id="GO:0042447">
    <property type="term" value="P:hormone catabolic process"/>
    <property type="evidence" value="ECO:0007669"/>
    <property type="project" value="TreeGrafter"/>
</dbReference>
<sequence length="1062" mass="122840">MQQCVSRPAQFTRYLPIIRQSAYFHQGLGLATARHLSMTDPAVKRVVSDIIRSPEDKRLYRGLEFTNGLKAVLVSDPTTDKSSAALDVHIGSLSDPPNISGLAHFCEHMLFLGTEKYPKENEYSQFLSEHAGSSNAFTSGEHTNYYFDVSHEHLQGALDRFSQFFLCPLFDESCKDREVNAVDSEHEKNLMNDAWRLFQLEKATGNPNHPFSKFGTGNKLTLETRPTKDGIDVRQELLKFHSTYYSSNLMGLCVLGRESLDELTDMVVKLFAEVENKNVPLPEFPEHPFQEEHLRQFYKVVPIKDIRNLYVTFPIPDLQKYYKCNPGHYLGHLIGHEGPGSLLSELKAKGWVNTLVGGQKEGARGFMFFIINVDLTEEGLLHVEDIIFHMFQYIQKLRTEGPQEWVFQECKDLNTVAFRFKDKERPRGYTSKVAGLLHYYPLEEVLAAEYLLEDFRPDLIEMVLDKLRPEHVRVAVVSKSFEGQTDRVEEWYSTQYKQEAISDEVIKKWENADLNGKFKLPMRNEFIPANFEIYPLEKDSPSFPSLIKDTAMSKVWFKQDDKFFLPKACLNFEFFSPFAYVDPLHCNMAYLYLELLKDSLNEYAYAAELAGLNYDLQNTIYGIRYLYADPLHCNMTYLLLRLLKDDLKEYAYAARLAGLVYAIASGMNAILLSVKGYNDKQHILLKKIIEKMATFEIDEKRFDIIKEAYMRSLNNFRAEQPHQHAMYYLRLLMTEVAWTKDELKEALEDVTLPRLKAFIPQLLSRLHIEALIHGNITKQSALGMMQMVEDTLIEHAHTKPLLPSQLIRYREVQVPDGGWYVYQQRNEVHNNCGIEIYYQTDMQNTHNNMLLELFCQIISEPCFNTLRTKEQLGYIVFSGPRRANGVQGLRFIIQSEKAPHYLECRVEAFLWTMEKCVEEMAEEAFQKHVQALAIRRLDKPKKLAAECAKYWGEIISQQYNFDRDNIEVAYLKTLTKENVMQFYRDLLAVEAPKRHKVSVHVLSREMDSCPVVGEFPCQNDVNLAPTPSLPQPTVVQDMTEFKRSLPLFPLAKPHINFMAAKL</sequence>
<keyword evidence="9" id="KW-0021">Allosteric enzyme</keyword>
<evidence type="ECO:0000256" key="23">
    <source>
        <dbReference type="ARBA" id="ARBA00080349"/>
    </source>
</evidence>
<comment type="similarity">
    <text evidence="5 24">Belongs to the peptidase M16 family.</text>
</comment>
<dbReference type="Proteomes" id="UP001044222">
    <property type="component" value="Chromosome 18"/>
</dbReference>
<keyword evidence="14" id="KW-0862">Zinc</keyword>
<evidence type="ECO:0000313" key="29">
    <source>
        <dbReference type="EMBL" id="KAG5831426.1"/>
    </source>
</evidence>
<keyword evidence="7" id="KW-0963">Cytoplasm</keyword>
<feature type="domain" description="Coenzyme PQQ synthesis protein F-like C-terminal lobe" evidence="28">
    <location>
        <begin position="853"/>
        <end position="951"/>
    </location>
</feature>
<dbReference type="Pfam" id="PF05193">
    <property type="entry name" value="Peptidase_M16_C"/>
    <property type="match status" value="1"/>
</dbReference>
<dbReference type="InterPro" id="IPR001431">
    <property type="entry name" value="Pept_M16_Zn_BS"/>
</dbReference>
<evidence type="ECO:0000256" key="20">
    <source>
        <dbReference type="ARBA" id="ARBA00066874"/>
    </source>
</evidence>
<evidence type="ECO:0000256" key="12">
    <source>
        <dbReference type="ARBA" id="ARBA00022741"/>
    </source>
</evidence>
<dbReference type="GO" id="GO:0097242">
    <property type="term" value="P:amyloid-beta clearance"/>
    <property type="evidence" value="ECO:0007669"/>
    <property type="project" value="UniProtKB-ARBA"/>
</dbReference>
<evidence type="ECO:0000256" key="16">
    <source>
        <dbReference type="ARBA" id="ARBA00023049"/>
    </source>
</evidence>
<keyword evidence="10" id="KW-0645">Protease</keyword>
<feature type="domain" description="Peptidase M16 N-terminal" evidence="25">
    <location>
        <begin position="71"/>
        <end position="207"/>
    </location>
</feature>
<protein>
    <recommendedName>
        <fullName evidence="21">Insulin-degrading enzyme</fullName>
        <ecNumber evidence="20">3.4.24.56</ecNumber>
    </recommendedName>
    <alternativeName>
        <fullName evidence="23">Insulin protease</fullName>
    </alternativeName>
    <alternativeName>
        <fullName evidence="22">Insulysin</fullName>
    </alternativeName>
</protein>
<keyword evidence="6" id="KW-1003">Cell membrane</keyword>
<evidence type="ECO:0000256" key="18">
    <source>
        <dbReference type="ARBA" id="ARBA00052248"/>
    </source>
</evidence>
<dbReference type="GO" id="GO:0051603">
    <property type="term" value="P:proteolysis involved in protein catabolic process"/>
    <property type="evidence" value="ECO:0007669"/>
    <property type="project" value="TreeGrafter"/>
</dbReference>
<dbReference type="GO" id="GO:0005886">
    <property type="term" value="C:plasma membrane"/>
    <property type="evidence" value="ECO:0007669"/>
    <property type="project" value="UniProtKB-SubCell"/>
</dbReference>
<comment type="caution">
    <text evidence="29">The sequence shown here is derived from an EMBL/GenBank/DDBJ whole genome shotgun (WGS) entry which is preliminary data.</text>
</comment>
<name>A0A9D3LJM7_ANGAN</name>
<dbReference type="GO" id="GO:0004222">
    <property type="term" value="F:metalloendopeptidase activity"/>
    <property type="evidence" value="ECO:0007669"/>
    <property type="project" value="UniProtKB-EC"/>
</dbReference>
<dbReference type="InterPro" id="IPR050626">
    <property type="entry name" value="Peptidase_M16"/>
</dbReference>
<evidence type="ECO:0000256" key="24">
    <source>
        <dbReference type="RuleBase" id="RU004447"/>
    </source>
</evidence>
<keyword evidence="15" id="KW-0067">ATP-binding</keyword>
<evidence type="ECO:0000256" key="14">
    <source>
        <dbReference type="ARBA" id="ARBA00022833"/>
    </source>
</evidence>
<dbReference type="GO" id="GO:0005829">
    <property type="term" value="C:cytosol"/>
    <property type="evidence" value="ECO:0007669"/>
    <property type="project" value="UniProtKB-SubCell"/>
</dbReference>
<evidence type="ECO:0000256" key="9">
    <source>
        <dbReference type="ARBA" id="ARBA00022533"/>
    </source>
</evidence>
<evidence type="ECO:0000256" key="21">
    <source>
        <dbReference type="ARBA" id="ARBA00070422"/>
    </source>
</evidence>
<evidence type="ECO:0000256" key="6">
    <source>
        <dbReference type="ARBA" id="ARBA00022475"/>
    </source>
</evidence>
<evidence type="ECO:0000256" key="11">
    <source>
        <dbReference type="ARBA" id="ARBA00022723"/>
    </source>
</evidence>
<evidence type="ECO:0000256" key="8">
    <source>
        <dbReference type="ARBA" id="ARBA00022525"/>
    </source>
</evidence>
<dbReference type="GO" id="GO:0005524">
    <property type="term" value="F:ATP binding"/>
    <property type="evidence" value="ECO:0007669"/>
    <property type="project" value="UniProtKB-KW"/>
</dbReference>
<dbReference type="Pfam" id="PF00675">
    <property type="entry name" value="Peptidase_M16"/>
    <property type="match status" value="1"/>
</dbReference>
<dbReference type="GO" id="GO:0005739">
    <property type="term" value="C:mitochondrion"/>
    <property type="evidence" value="ECO:0007669"/>
    <property type="project" value="TreeGrafter"/>
</dbReference>
<feature type="domain" description="Peptidase M16 C-terminal" evidence="26">
    <location>
        <begin position="234"/>
        <end position="412"/>
    </location>
</feature>
<dbReference type="InterPro" id="IPR032632">
    <property type="entry name" value="Peptidase_M16_M"/>
</dbReference>
<evidence type="ECO:0000256" key="7">
    <source>
        <dbReference type="ARBA" id="ARBA00022490"/>
    </source>
</evidence>
<dbReference type="GO" id="GO:0046872">
    <property type="term" value="F:metal ion binding"/>
    <property type="evidence" value="ECO:0007669"/>
    <property type="project" value="UniProtKB-KW"/>
</dbReference>
<comment type="catalytic activity">
    <reaction evidence="18">
        <text>Degradation of insulin, glucagon and other polypeptides. No action on proteins.</text>
        <dbReference type="EC" id="3.4.24.56"/>
    </reaction>
</comment>
<dbReference type="InterPro" id="IPR054734">
    <property type="entry name" value="PqqF-like_C_4"/>
</dbReference>
<evidence type="ECO:0000259" key="28">
    <source>
        <dbReference type="Pfam" id="PF22456"/>
    </source>
</evidence>
<dbReference type="AlphaFoldDB" id="A0A9D3LJM7"/>
<dbReference type="GO" id="GO:0050435">
    <property type="term" value="P:amyloid-beta metabolic process"/>
    <property type="evidence" value="ECO:0007669"/>
    <property type="project" value="TreeGrafter"/>
</dbReference>
<dbReference type="EC" id="3.4.24.56" evidence="20"/>
<dbReference type="InterPro" id="IPR007863">
    <property type="entry name" value="Peptidase_M16_C"/>
</dbReference>
<reference evidence="29" key="1">
    <citation type="submission" date="2021-01" db="EMBL/GenBank/DDBJ databases">
        <title>A chromosome-scale assembly of European eel, Anguilla anguilla.</title>
        <authorList>
            <person name="Henkel C."/>
            <person name="Jong-Raadsen S.A."/>
            <person name="Dufour S."/>
            <person name="Weltzien F.-A."/>
            <person name="Palstra A.P."/>
            <person name="Pelster B."/>
            <person name="Spaink H.P."/>
            <person name="Van Den Thillart G.E."/>
            <person name="Jansen H."/>
            <person name="Zahm M."/>
            <person name="Klopp C."/>
            <person name="Cedric C."/>
            <person name="Louis A."/>
            <person name="Berthelot C."/>
            <person name="Parey E."/>
            <person name="Roest Crollius H."/>
            <person name="Montfort J."/>
            <person name="Robinson-Rechavi M."/>
            <person name="Bucao C."/>
            <person name="Bouchez O."/>
            <person name="Gislard M."/>
            <person name="Lluch J."/>
            <person name="Milhes M."/>
            <person name="Lampietro C."/>
            <person name="Lopez Roques C."/>
            <person name="Donnadieu C."/>
            <person name="Braasch I."/>
            <person name="Desvignes T."/>
            <person name="Postlethwait J."/>
            <person name="Bobe J."/>
            <person name="Guiguen Y."/>
            <person name="Dirks R."/>
        </authorList>
    </citation>
    <scope>NUCLEOTIDE SEQUENCE</scope>
    <source>
        <strain evidence="29">Tag_6206</strain>
        <tissue evidence="29">Liver</tissue>
    </source>
</reference>
<keyword evidence="17" id="KW-0472">Membrane</keyword>
<evidence type="ECO:0000259" key="25">
    <source>
        <dbReference type="Pfam" id="PF00675"/>
    </source>
</evidence>
<dbReference type="PANTHER" id="PTHR43690:SF18">
    <property type="entry name" value="INSULIN-DEGRADING ENZYME-RELATED"/>
    <property type="match status" value="1"/>
</dbReference>
<dbReference type="SUPFAM" id="SSF63411">
    <property type="entry name" value="LuxS/MPP-like metallohydrolase"/>
    <property type="match status" value="5"/>
</dbReference>
<dbReference type="FunFam" id="3.30.830.10:FF:000007">
    <property type="entry name" value="Insulin-degrading enzyme"/>
    <property type="match status" value="1"/>
</dbReference>
<evidence type="ECO:0000256" key="3">
    <source>
        <dbReference type="ARBA" id="ARBA00004514"/>
    </source>
</evidence>
<evidence type="ECO:0000256" key="2">
    <source>
        <dbReference type="ARBA" id="ARBA00004236"/>
    </source>
</evidence>
<dbReference type="Pfam" id="PF22456">
    <property type="entry name" value="PqqF-like_C_4"/>
    <property type="match status" value="1"/>
</dbReference>
<dbReference type="FunFam" id="3.30.830.10:FF:000003">
    <property type="entry name" value="Insulin-degrading enzyme"/>
    <property type="match status" value="1"/>
</dbReference>
<evidence type="ECO:0000256" key="5">
    <source>
        <dbReference type="ARBA" id="ARBA00007261"/>
    </source>
</evidence>
<feature type="domain" description="Peptidase M16 middle/third" evidence="27">
    <location>
        <begin position="418"/>
        <end position="623"/>
    </location>
</feature>
<dbReference type="PANTHER" id="PTHR43690">
    <property type="entry name" value="NARDILYSIN"/>
    <property type="match status" value="1"/>
</dbReference>
<dbReference type="EMBL" id="JAFIRN010000018">
    <property type="protein sequence ID" value="KAG5831426.1"/>
    <property type="molecule type" value="Genomic_DNA"/>
</dbReference>
<keyword evidence="13" id="KW-0378">Hydrolase</keyword>
<accession>A0A9D3LJM7</accession>
<evidence type="ECO:0000256" key="15">
    <source>
        <dbReference type="ARBA" id="ARBA00022840"/>
    </source>
</evidence>
<keyword evidence="30" id="KW-1185">Reference proteome</keyword>
<organism evidence="29 30">
    <name type="scientific">Anguilla anguilla</name>
    <name type="common">European freshwater eel</name>
    <name type="synonym">Muraena anguilla</name>
    <dbReference type="NCBI Taxonomy" id="7936"/>
    <lineage>
        <taxon>Eukaryota</taxon>
        <taxon>Metazoa</taxon>
        <taxon>Chordata</taxon>
        <taxon>Craniata</taxon>
        <taxon>Vertebrata</taxon>
        <taxon>Euteleostomi</taxon>
        <taxon>Actinopterygii</taxon>
        <taxon>Neopterygii</taxon>
        <taxon>Teleostei</taxon>
        <taxon>Anguilliformes</taxon>
        <taxon>Anguillidae</taxon>
        <taxon>Anguilla</taxon>
    </lineage>
</organism>
<evidence type="ECO:0000256" key="1">
    <source>
        <dbReference type="ARBA" id="ARBA00001947"/>
    </source>
</evidence>
<proteinExistence type="inferred from homology"/>
<evidence type="ECO:0000256" key="22">
    <source>
        <dbReference type="ARBA" id="ARBA00074992"/>
    </source>
</evidence>
<keyword evidence="16" id="KW-0482">Metalloprotease</keyword>
<dbReference type="Pfam" id="PF16187">
    <property type="entry name" value="Peptidase_M16_M"/>
    <property type="match status" value="2"/>
</dbReference>
<dbReference type="GO" id="GO:0005615">
    <property type="term" value="C:extracellular space"/>
    <property type="evidence" value="ECO:0007669"/>
    <property type="project" value="UniProtKB-ARBA"/>
</dbReference>
<evidence type="ECO:0000256" key="19">
    <source>
        <dbReference type="ARBA" id="ARBA00063205"/>
    </source>
</evidence>
<keyword evidence="8" id="KW-0964">Secreted</keyword>
<dbReference type="Gene3D" id="3.30.830.10">
    <property type="entry name" value="Metalloenzyme, LuxS/M16 peptidase-like"/>
    <property type="match status" value="5"/>
</dbReference>
<dbReference type="GO" id="GO:0043171">
    <property type="term" value="P:peptide catabolic process"/>
    <property type="evidence" value="ECO:0007669"/>
    <property type="project" value="TreeGrafter"/>
</dbReference>
<dbReference type="InterPro" id="IPR011765">
    <property type="entry name" value="Pept_M16_N"/>
</dbReference>
<gene>
    <name evidence="29" type="ORF">ANANG_G00303600</name>
</gene>
<evidence type="ECO:0000256" key="4">
    <source>
        <dbReference type="ARBA" id="ARBA00004613"/>
    </source>
</evidence>
<dbReference type="PROSITE" id="PS00143">
    <property type="entry name" value="INSULINASE"/>
    <property type="match status" value="1"/>
</dbReference>
<evidence type="ECO:0000256" key="17">
    <source>
        <dbReference type="ARBA" id="ARBA00023136"/>
    </source>
</evidence>
<dbReference type="FunFam" id="3.30.830.10:FF:000006">
    <property type="entry name" value="Putative insulin-degrading enzyme"/>
    <property type="match status" value="1"/>
</dbReference>
<keyword evidence="12" id="KW-0547">Nucleotide-binding</keyword>
<evidence type="ECO:0000259" key="27">
    <source>
        <dbReference type="Pfam" id="PF16187"/>
    </source>
</evidence>
<evidence type="ECO:0000313" key="30">
    <source>
        <dbReference type="Proteomes" id="UP001044222"/>
    </source>
</evidence>
<evidence type="ECO:0000256" key="10">
    <source>
        <dbReference type="ARBA" id="ARBA00022670"/>
    </source>
</evidence>
<dbReference type="InterPro" id="IPR011249">
    <property type="entry name" value="Metalloenz_LuxS/M16"/>
</dbReference>
<feature type="domain" description="Peptidase M16 middle/third" evidence="27">
    <location>
        <begin position="627"/>
        <end position="745"/>
    </location>
</feature>
<comment type="subunit">
    <text evidence="19">Homodimer. Can also form homotetramers.</text>
</comment>
<dbReference type="FunFam" id="3.30.830.10:FF:000004">
    <property type="entry name" value="Putative insulin-degrading enzyme"/>
    <property type="match status" value="1"/>
</dbReference>
<comment type="subcellular location">
    <subcellularLocation>
        <location evidence="2">Cell membrane</location>
    </subcellularLocation>
    <subcellularLocation>
        <location evidence="3">Cytoplasm</location>
        <location evidence="3">Cytosol</location>
    </subcellularLocation>
    <subcellularLocation>
        <location evidence="4">Secreted</location>
    </subcellularLocation>
</comment>